<comment type="caution">
    <text evidence="12">The sequence shown here is derived from an EMBL/GenBank/DDBJ whole genome shotgun (WGS) entry which is preliminary data.</text>
</comment>
<dbReference type="InterPro" id="IPR014746">
    <property type="entry name" value="Gln_synth/guanido_kin_cat_dom"/>
</dbReference>
<dbReference type="Gene3D" id="3.30.590.10">
    <property type="entry name" value="Glutamine synthetase/guanido kinase, catalytic domain"/>
    <property type="match status" value="1"/>
</dbReference>
<dbReference type="GO" id="GO:0004356">
    <property type="term" value="F:glutamine synthetase activity"/>
    <property type="evidence" value="ECO:0007669"/>
    <property type="project" value="UniProtKB-EC"/>
</dbReference>
<reference evidence="13" key="1">
    <citation type="submission" date="2023-08" db="EMBL/GenBank/DDBJ databases">
        <title>Rhodospirillaceae gen. nov., a novel taxon isolated from the Yangtze River Yuezi River estuary sludge.</title>
        <authorList>
            <person name="Ruan L."/>
        </authorList>
    </citation>
    <scope>NUCLEOTIDE SEQUENCE [LARGE SCALE GENOMIC DNA]</scope>
    <source>
        <strain evidence="13">R-7</strain>
    </source>
</reference>
<evidence type="ECO:0000256" key="6">
    <source>
        <dbReference type="ARBA" id="ARBA00022842"/>
    </source>
</evidence>
<keyword evidence="13" id="KW-1185">Reference proteome</keyword>
<feature type="domain" description="GS catalytic" evidence="11">
    <location>
        <begin position="100"/>
        <end position="435"/>
    </location>
</feature>
<dbReference type="EC" id="6.3.1.2" evidence="12"/>
<dbReference type="PROSITE" id="PS51987">
    <property type="entry name" value="GS_CATALYTIC"/>
    <property type="match status" value="1"/>
</dbReference>
<comment type="function">
    <text evidence="2">Catalyzes the ATP-dependent biosynthesis of glutamine from glutamate and ammonia.</text>
</comment>
<accession>A0ABU0YLH7</accession>
<keyword evidence="4" id="KW-0547">Nucleotide-binding</keyword>
<sequence length="435" mass="48651">MATDLAKIAKERKIKYFLISYVDLFGVLRAKLSPAAAIADMQQNGAGFAGFATWLDMTPAHPDLFAKPDPESLIQLPWKPEVGWLASDLWMDGRPVADSPRALLKRKIAEAGKRGLRMKSGVECEFFLITPDGKSIADGADTQDKPCYDQQALMRRYDVITEICDSMLALGWKPYQNDHEDANGQFEMNWEYDDALLTADRHVFFKYMARSIAEKHGMRATFMPKPFSNLTGNGCHAHVSFWDKTGKTNLFGDAKGELGLSKTAYKALGGILHNADALCSFFNPTVNSYKRINAPRTTSGATWSPSSITWTGNNRTHMIRVPDAGRFEIRLADGATNPYLLQAGILSAGLDGIANDRDPGKRLDINMYTEGHTVKNAKKLPLNLLDALRLTDKSKSVREQFGDSFVDSYVKMKTEEWNSFTKHLTEWERQNTLDC</sequence>
<organism evidence="12 13">
    <name type="scientific">Dongia sedimenti</name>
    <dbReference type="NCBI Taxonomy" id="3064282"/>
    <lineage>
        <taxon>Bacteria</taxon>
        <taxon>Pseudomonadati</taxon>
        <taxon>Pseudomonadota</taxon>
        <taxon>Alphaproteobacteria</taxon>
        <taxon>Rhodospirillales</taxon>
        <taxon>Dongiaceae</taxon>
        <taxon>Dongia</taxon>
    </lineage>
</organism>
<comment type="cofactor">
    <cofactor evidence="1">
        <name>Mg(2+)</name>
        <dbReference type="ChEBI" id="CHEBI:18420"/>
    </cofactor>
</comment>
<dbReference type="InterPro" id="IPR008146">
    <property type="entry name" value="Gln_synth_cat_dom"/>
</dbReference>
<evidence type="ECO:0000256" key="9">
    <source>
        <dbReference type="RuleBase" id="RU000384"/>
    </source>
</evidence>
<dbReference type="NCBIfam" id="TIGR03105">
    <property type="entry name" value="gln_synth_III"/>
    <property type="match status" value="1"/>
</dbReference>
<evidence type="ECO:0000313" key="13">
    <source>
        <dbReference type="Proteomes" id="UP001230156"/>
    </source>
</evidence>
<dbReference type="RefSeq" id="WP_379954900.1">
    <property type="nucleotide sequence ID" value="NZ_JAUYVI010000002.1"/>
</dbReference>
<evidence type="ECO:0000313" key="12">
    <source>
        <dbReference type="EMBL" id="MDQ7247498.1"/>
    </source>
</evidence>
<dbReference type="PANTHER" id="PTHR43785:SF14">
    <property type="entry name" value="GLUTAMINE SYNTHETASE"/>
    <property type="match status" value="1"/>
</dbReference>
<protein>
    <submittedName>
        <fullName evidence="12">Type III glutamate--ammonia ligase</fullName>
        <ecNumber evidence="12">6.3.1.2</ecNumber>
    </submittedName>
</protein>
<dbReference type="PROSITE" id="PS00181">
    <property type="entry name" value="GLNA_ATP"/>
    <property type="match status" value="1"/>
</dbReference>
<dbReference type="Gene3D" id="3.10.20.70">
    <property type="entry name" value="Glutamine synthetase, N-terminal domain"/>
    <property type="match status" value="1"/>
</dbReference>
<evidence type="ECO:0000256" key="7">
    <source>
        <dbReference type="ARBA" id="ARBA00023231"/>
    </source>
</evidence>
<dbReference type="Pfam" id="PF00120">
    <property type="entry name" value="Gln-synt_C"/>
    <property type="match status" value="1"/>
</dbReference>
<gene>
    <name evidence="12" type="primary">glnT</name>
    <name evidence="12" type="ORF">Q8A70_07455</name>
</gene>
<evidence type="ECO:0000256" key="8">
    <source>
        <dbReference type="PROSITE-ProRule" id="PRU01330"/>
    </source>
</evidence>
<comment type="similarity">
    <text evidence="8 9">Belongs to the glutamine synthetase family.</text>
</comment>
<evidence type="ECO:0000259" key="10">
    <source>
        <dbReference type="PROSITE" id="PS51986"/>
    </source>
</evidence>
<proteinExistence type="inferred from homology"/>
<dbReference type="SUPFAM" id="SSF54368">
    <property type="entry name" value="Glutamine synthetase, N-terminal domain"/>
    <property type="match status" value="1"/>
</dbReference>
<dbReference type="InterPro" id="IPR008147">
    <property type="entry name" value="Gln_synt_N"/>
</dbReference>
<dbReference type="SUPFAM" id="SSF55931">
    <property type="entry name" value="Glutamine synthetase/guanido kinase"/>
    <property type="match status" value="1"/>
</dbReference>
<feature type="domain" description="GS beta-grasp" evidence="10">
    <location>
        <begin position="12"/>
        <end position="94"/>
    </location>
</feature>
<name>A0ABU0YLH7_9PROT</name>
<keyword evidence="7" id="KW-0535">Nitrogen fixation</keyword>
<keyword evidence="5" id="KW-0067">ATP-binding</keyword>
<evidence type="ECO:0000256" key="2">
    <source>
        <dbReference type="ARBA" id="ARBA00003117"/>
    </source>
</evidence>
<evidence type="ECO:0000256" key="5">
    <source>
        <dbReference type="ARBA" id="ARBA00022840"/>
    </source>
</evidence>
<keyword evidence="6" id="KW-0460">Magnesium</keyword>
<dbReference type="InterPro" id="IPR027303">
    <property type="entry name" value="Gln_synth_gly_rich_site"/>
</dbReference>
<evidence type="ECO:0000256" key="3">
    <source>
        <dbReference type="ARBA" id="ARBA00022598"/>
    </source>
</evidence>
<evidence type="ECO:0000259" key="11">
    <source>
        <dbReference type="PROSITE" id="PS51987"/>
    </source>
</evidence>
<dbReference type="Proteomes" id="UP001230156">
    <property type="component" value="Unassembled WGS sequence"/>
</dbReference>
<dbReference type="SMART" id="SM01230">
    <property type="entry name" value="Gln-synt_C"/>
    <property type="match status" value="1"/>
</dbReference>
<dbReference type="InterPro" id="IPR017536">
    <property type="entry name" value="Glutamine_synthetase_typeIII"/>
</dbReference>
<keyword evidence="3 12" id="KW-0436">Ligase</keyword>
<evidence type="ECO:0000256" key="1">
    <source>
        <dbReference type="ARBA" id="ARBA00001946"/>
    </source>
</evidence>
<dbReference type="EMBL" id="JAUYVI010000002">
    <property type="protein sequence ID" value="MDQ7247498.1"/>
    <property type="molecule type" value="Genomic_DNA"/>
</dbReference>
<dbReference type="PROSITE" id="PS51986">
    <property type="entry name" value="GS_BETA_GRASP"/>
    <property type="match status" value="1"/>
</dbReference>
<dbReference type="InterPro" id="IPR036651">
    <property type="entry name" value="Gln_synt_N_sf"/>
</dbReference>
<dbReference type="PANTHER" id="PTHR43785">
    <property type="entry name" value="GAMMA-GLUTAMYLPUTRESCINE SYNTHETASE"/>
    <property type="match status" value="1"/>
</dbReference>
<evidence type="ECO:0000256" key="4">
    <source>
        <dbReference type="ARBA" id="ARBA00022741"/>
    </source>
</evidence>